<evidence type="ECO:0000313" key="4">
    <source>
        <dbReference type="EMBL" id="PNX96471.1"/>
    </source>
</evidence>
<dbReference type="EMBL" id="ASHM01012948">
    <property type="protein sequence ID" value="PNX94917.1"/>
    <property type="molecule type" value="Genomic_DNA"/>
</dbReference>
<evidence type="ECO:0000259" key="1">
    <source>
        <dbReference type="Pfam" id="PF25597"/>
    </source>
</evidence>
<protein>
    <submittedName>
        <fullName evidence="3">Copia-type polyprotein</fullName>
    </submittedName>
</protein>
<dbReference type="EMBL" id="ASHM01014543">
    <property type="protein sequence ID" value="PNX96471.1"/>
    <property type="molecule type" value="Genomic_DNA"/>
</dbReference>
<dbReference type="AlphaFoldDB" id="A0A2K3MVW3"/>
<dbReference type="STRING" id="57577.A0A2K3MVW3"/>
<reference evidence="3 5" key="2">
    <citation type="journal article" date="2017" name="Front. Plant Sci.">
        <title>Gene Classification and Mining of Molecular Markers Useful in Red Clover (Trifolium pratense) Breeding.</title>
        <authorList>
            <person name="Istvanek J."/>
            <person name="Dluhosova J."/>
            <person name="Dluhos P."/>
            <person name="Patkova L."/>
            <person name="Nedelnik J."/>
            <person name="Repkova J."/>
        </authorList>
    </citation>
    <scope>NUCLEOTIDE SEQUENCE [LARGE SCALE GENOMIC DNA]</scope>
    <source>
        <strain evidence="5">cv. Tatra</strain>
        <tissue evidence="3">Young leaves</tissue>
    </source>
</reference>
<sequence length="93" mass="10866">MSHQRLENVTPEEAWSGVKPYVKHLRVFGSLCFRHIPDQMRKKLDDKAQPVVMVGKDVRFYEASSWNWEDNSSSQGKIVYFNDIEPSVPEIQQ</sequence>
<dbReference type="Pfam" id="PF25597">
    <property type="entry name" value="SH3_retrovirus"/>
    <property type="match status" value="1"/>
</dbReference>
<comment type="caution">
    <text evidence="3">The sequence shown here is derived from an EMBL/GenBank/DDBJ whole genome shotgun (WGS) entry which is preliminary data.</text>
</comment>
<proteinExistence type="predicted"/>
<dbReference type="InterPro" id="IPR057670">
    <property type="entry name" value="SH3_retrovirus"/>
</dbReference>
<gene>
    <name evidence="2" type="ORF">L195_g016232</name>
    <name evidence="3" type="ORF">L195_g018099</name>
    <name evidence="4" type="ORF">L195_g019679</name>
</gene>
<name>A0A2K3MVW3_TRIPR</name>
<evidence type="ECO:0000313" key="3">
    <source>
        <dbReference type="EMBL" id="PNX94917.1"/>
    </source>
</evidence>
<reference evidence="3 5" key="1">
    <citation type="journal article" date="2014" name="Am. J. Bot.">
        <title>Genome assembly and annotation for red clover (Trifolium pratense; Fabaceae).</title>
        <authorList>
            <person name="Istvanek J."/>
            <person name="Jaros M."/>
            <person name="Krenek A."/>
            <person name="Repkova J."/>
        </authorList>
    </citation>
    <scope>NUCLEOTIDE SEQUENCE [LARGE SCALE GENOMIC DNA]</scope>
    <source>
        <strain evidence="5">cv. Tatra</strain>
        <tissue evidence="3">Young leaves</tissue>
    </source>
</reference>
<evidence type="ECO:0000313" key="5">
    <source>
        <dbReference type="Proteomes" id="UP000236291"/>
    </source>
</evidence>
<accession>A0A2K3MVW3</accession>
<dbReference type="Proteomes" id="UP000236291">
    <property type="component" value="Unassembled WGS sequence"/>
</dbReference>
<feature type="domain" description="Retroviral polymerase SH3-like" evidence="1">
    <location>
        <begin position="30"/>
        <end position="55"/>
    </location>
</feature>
<organism evidence="3 5">
    <name type="scientific">Trifolium pratense</name>
    <name type="common">Red clover</name>
    <dbReference type="NCBI Taxonomy" id="57577"/>
    <lineage>
        <taxon>Eukaryota</taxon>
        <taxon>Viridiplantae</taxon>
        <taxon>Streptophyta</taxon>
        <taxon>Embryophyta</taxon>
        <taxon>Tracheophyta</taxon>
        <taxon>Spermatophyta</taxon>
        <taxon>Magnoliopsida</taxon>
        <taxon>eudicotyledons</taxon>
        <taxon>Gunneridae</taxon>
        <taxon>Pentapetalae</taxon>
        <taxon>rosids</taxon>
        <taxon>fabids</taxon>
        <taxon>Fabales</taxon>
        <taxon>Fabaceae</taxon>
        <taxon>Papilionoideae</taxon>
        <taxon>50 kb inversion clade</taxon>
        <taxon>NPAAA clade</taxon>
        <taxon>Hologalegina</taxon>
        <taxon>IRL clade</taxon>
        <taxon>Trifolieae</taxon>
        <taxon>Trifolium</taxon>
    </lineage>
</organism>
<evidence type="ECO:0000313" key="2">
    <source>
        <dbReference type="EMBL" id="PNX93083.1"/>
    </source>
</evidence>
<dbReference type="EMBL" id="ASHM01011181">
    <property type="protein sequence ID" value="PNX93083.1"/>
    <property type="molecule type" value="Genomic_DNA"/>
</dbReference>